<reference evidence="3 4" key="1">
    <citation type="submission" date="2019-03" db="EMBL/GenBank/DDBJ databases">
        <title>Genomic Encyclopedia of Type Strains, Phase IV (KMG-IV): sequencing the most valuable type-strain genomes for metagenomic binning, comparative biology and taxonomic classification.</title>
        <authorList>
            <person name="Goeker M."/>
        </authorList>
    </citation>
    <scope>NUCLEOTIDE SEQUENCE [LARGE SCALE GENOMIC DNA]</scope>
    <source>
        <strain evidence="3 4">DSM 104836</strain>
    </source>
</reference>
<evidence type="ECO:0000313" key="4">
    <source>
        <dbReference type="Proteomes" id="UP000295696"/>
    </source>
</evidence>
<proteinExistence type="inferred from homology"/>
<feature type="chain" id="PRO_5020803620" evidence="2">
    <location>
        <begin position="30"/>
        <end position="328"/>
    </location>
</feature>
<organism evidence="3 4">
    <name type="scientific">Primorskyibacter sedentarius</name>
    <dbReference type="NCBI Taxonomy" id="745311"/>
    <lineage>
        <taxon>Bacteria</taxon>
        <taxon>Pseudomonadati</taxon>
        <taxon>Pseudomonadota</taxon>
        <taxon>Alphaproteobacteria</taxon>
        <taxon>Rhodobacterales</taxon>
        <taxon>Roseobacteraceae</taxon>
        <taxon>Primorskyibacter</taxon>
    </lineage>
</organism>
<dbReference type="Gene3D" id="3.40.190.10">
    <property type="entry name" value="Periplasmic binding protein-like II"/>
    <property type="match status" value="1"/>
</dbReference>
<dbReference type="PANTHER" id="PTHR42928">
    <property type="entry name" value="TRICARBOXYLATE-BINDING PROTEIN"/>
    <property type="match status" value="1"/>
</dbReference>
<dbReference type="InterPro" id="IPR042100">
    <property type="entry name" value="Bug_dom1"/>
</dbReference>
<gene>
    <name evidence="3" type="ORF">EDD52_12715</name>
</gene>
<dbReference type="CDD" id="cd07012">
    <property type="entry name" value="PBP2_Bug_TTT"/>
    <property type="match status" value="1"/>
</dbReference>
<dbReference type="Proteomes" id="UP000295696">
    <property type="component" value="Unassembled WGS sequence"/>
</dbReference>
<comment type="caution">
    <text evidence="3">The sequence shown here is derived from an EMBL/GenBank/DDBJ whole genome shotgun (WGS) entry which is preliminary data.</text>
</comment>
<dbReference type="PIRSF" id="PIRSF017082">
    <property type="entry name" value="YflP"/>
    <property type="match status" value="1"/>
</dbReference>
<evidence type="ECO:0000256" key="2">
    <source>
        <dbReference type="SAM" id="SignalP"/>
    </source>
</evidence>
<comment type="similarity">
    <text evidence="1">Belongs to the UPF0065 (bug) family.</text>
</comment>
<dbReference type="Gene3D" id="3.40.190.150">
    <property type="entry name" value="Bordetella uptake gene, domain 1"/>
    <property type="match status" value="1"/>
</dbReference>
<keyword evidence="3" id="KW-0675">Receptor</keyword>
<evidence type="ECO:0000256" key="1">
    <source>
        <dbReference type="ARBA" id="ARBA00006987"/>
    </source>
</evidence>
<protein>
    <submittedName>
        <fullName evidence="3">Tripartite-type tricarboxylate transporter receptor subunit TctC</fullName>
    </submittedName>
</protein>
<keyword evidence="2" id="KW-0732">Signal</keyword>
<dbReference type="OrthoDB" id="8970543at2"/>
<dbReference type="Pfam" id="PF03401">
    <property type="entry name" value="TctC"/>
    <property type="match status" value="1"/>
</dbReference>
<dbReference type="RefSeq" id="WP_132248564.1">
    <property type="nucleotide sequence ID" value="NZ_SLZU01000027.1"/>
</dbReference>
<dbReference type="AlphaFoldDB" id="A0A4R3J0D2"/>
<keyword evidence="4" id="KW-1185">Reference proteome</keyword>
<evidence type="ECO:0000313" key="3">
    <source>
        <dbReference type="EMBL" id="TCS57236.1"/>
    </source>
</evidence>
<dbReference type="EMBL" id="SLZU01000027">
    <property type="protein sequence ID" value="TCS57236.1"/>
    <property type="molecule type" value="Genomic_DNA"/>
</dbReference>
<dbReference type="PANTHER" id="PTHR42928:SF3">
    <property type="entry name" value="UPF0065 PROTEIN YFLP"/>
    <property type="match status" value="1"/>
</dbReference>
<dbReference type="InterPro" id="IPR005064">
    <property type="entry name" value="BUG"/>
</dbReference>
<accession>A0A4R3J0D2</accession>
<sequence length="328" mass="34473">MTLIQAMVRGIAAASVAATLGTVTLVASATPAAAEFPTKPIQVYVGYRPGGRTDTVARKISTYINENNLLPQPLVIVNVPGAASANAAREVLSAEPDGHTIMMWSHSILVSNALGVNELHPEDFTSLGFTGGGSPVWTVRDDAPYQTLEELIGALRAEPQSLTEAVGIGTVPHIVGLMLAGKAGFETRLIGAPGGADRLARLLGGNADIALFSGSEYLSYKPNGIRALTYFGANRLPAIGDVPTAKELGYDVVWANPLYWLAPDNLDAEAEEMITTALQTAVESDEMQAWFAENTLEPYWTDGAAALASSLDVLARLKVVAEEAGLGN</sequence>
<name>A0A4R3J0D2_9RHOB</name>
<feature type="signal peptide" evidence="2">
    <location>
        <begin position="1"/>
        <end position="29"/>
    </location>
</feature>